<dbReference type="InterPro" id="IPR046495">
    <property type="entry name" value="DUF6588"/>
</dbReference>
<evidence type="ECO:0008006" key="4">
    <source>
        <dbReference type="Google" id="ProtNLM"/>
    </source>
</evidence>
<evidence type="ECO:0000313" key="2">
    <source>
        <dbReference type="EMBL" id="SEW41176.1"/>
    </source>
</evidence>
<feature type="chain" id="PRO_5011795531" description="Outer membrane protein beta-barrel domain-containing protein" evidence="1">
    <location>
        <begin position="25"/>
        <end position="347"/>
    </location>
</feature>
<dbReference type="AlphaFoldDB" id="A0A1I0RK54"/>
<evidence type="ECO:0000256" key="1">
    <source>
        <dbReference type="SAM" id="SignalP"/>
    </source>
</evidence>
<reference evidence="3" key="1">
    <citation type="submission" date="2016-10" db="EMBL/GenBank/DDBJ databases">
        <authorList>
            <person name="Varghese N."/>
            <person name="Submissions S."/>
        </authorList>
    </citation>
    <scope>NUCLEOTIDE SEQUENCE [LARGE SCALE GENOMIC DNA]</scope>
    <source>
        <strain evidence="3">CGMCC 1.12402</strain>
    </source>
</reference>
<name>A0A1I0RK54_9BACT</name>
<dbReference type="EMBL" id="FOIR01000004">
    <property type="protein sequence ID" value="SEW41176.1"/>
    <property type="molecule type" value="Genomic_DNA"/>
</dbReference>
<dbReference type="STRING" id="1267423.SAMN05216290_3701"/>
<evidence type="ECO:0000313" key="3">
    <source>
        <dbReference type="Proteomes" id="UP000199437"/>
    </source>
</evidence>
<sequence length="347" mass="38216">MKRYIYTSLFCASILFGFSQKAKAQLDLGTILEAGAADVTTYLKNYAEPAFKGLGFGMNGGWYNTAETHNLLGVDLSVSLIASRVPTGAEFFTFNNSDYTNIYYRDASSVDVPTMFGPNLGADDLPQLSVRDFNDADNDGDTMEELVRLSAPTGLGLDEEDFMPFNAVPVPMAQLGIGLFKNTDLKVRYIPNVEVDDDGNSVKLFGLGLMHDIKQWLPGEKLLPIDLSVFLGFTSLETNVYIDKDLDQRVTMEANSFMAQAVVSKKLSIFTPYVGLGYASNNVNFKMLGNFDTETGTLTDPIDFDYEGSGFRANAGLRIKLAILTITGEYAFQEYDTYTVGIGFTFR</sequence>
<dbReference type="Pfam" id="PF20230">
    <property type="entry name" value="DUF6588"/>
    <property type="match status" value="1"/>
</dbReference>
<dbReference type="Proteomes" id="UP000199437">
    <property type="component" value="Unassembled WGS sequence"/>
</dbReference>
<keyword evidence="1" id="KW-0732">Signal</keyword>
<organism evidence="2 3">
    <name type="scientific">Roseivirga pacifica</name>
    <dbReference type="NCBI Taxonomy" id="1267423"/>
    <lineage>
        <taxon>Bacteria</taxon>
        <taxon>Pseudomonadati</taxon>
        <taxon>Bacteroidota</taxon>
        <taxon>Cytophagia</taxon>
        <taxon>Cytophagales</taxon>
        <taxon>Roseivirgaceae</taxon>
        <taxon>Roseivirga</taxon>
    </lineage>
</organism>
<dbReference type="GeneID" id="99988370"/>
<accession>A0A1I0RK54</accession>
<dbReference type="OrthoDB" id="9775382at2"/>
<feature type="signal peptide" evidence="1">
    <location>
        <begin position="1"/>
        <end position="24"/>
    </location>
</feature>
<dbReference type="RefSeq" id="WP_139177680.1">
    <property type="nucleotide sequence ID" value="NZ_FOIR01000004.1"/>
</dbReference>
<proteinExistence type="predicted"/>
<gene>
    <name evidence="2" type="ORF">SAMN05216290_3701</name>
</gene>
<protein>
    <recommendedName>
        <fullName evidence="4">Outer membrane protein beta-barrel domain-containing protein</fullName>
    </recommendedName>
</protein>
<keyword evidence="3" id="KW-1185">Reference proteome</keyword>